<name>A0A5C3NQY0_9APHY</name>
<reference evidence="2 3" key="1">
    <citation type="journal article" date="2019" name="Nat. Ecol. Evol.">
        <title>Megaphylogeny resolves global patterns of mushroom evolution.</title>
        <authorList>
            <person name="Varga T."/>
            <person name="Krizsan K."/>
            <person name="Foldi C."/>
            <person name="Dima B."/>
            <person name="Sanchez-Garcia M."/>
            <person name="Sanchez-Ramirez S."/>
            <person name="Szollosi G.J."/>
            <person name="Szarkandi J.G."/>
            <person name="Papp V."/>
            <person name="Albert L."/>
            <person name="Andreopoulos W."/>
            <person name="Angelini C."/>
            <person name="Antonin V."/>
            <person name="Barry K.W."/>
            <person name="Bougher N.L."/>
            <person name="Buchanan P."/>
            <person name="Buyck B."/>
            <person name="Bense V."/>
            <person name="Catcheside P."/>
            <person name="Chovatia M."/>
            <person name="Cooper J."/>
            <person name="Damon W."/>
            <person name="Desjardin D."/>
            <person name="Finy P."/>
            <person name="Geml J."/>
            <person name="Haridas S."/>
            <person name="Hughes K."/>
            <person name="Justo A."/>
            <person name="Karasinski D."/>
            <person name="Kautmanova I."/>
            <person name="Kiss B."/>
            <person name="Kocsube S."/>
            <person name="Kotiranta H."/>
            <person name="LaButti K.M."/>
            <person name="Lechner B.E."/>
            <person name="Liimatainen K."/>
            <person name="Lipzen A."/>
            <person name="Lukacs Z."/>
            <person name="Mihaltcheva S."/>
            <person name="Morgado L.N."/>
            <person name="Niskanen T."/>
            <person name="Noordeloos M.E."/>
            <person name="Ohm R.A."/>
            <person name="Ortiz-Santana B."/>
            <person name="Ovrebo C."/>
            <person name="Racz N."/>
            <person name="Riley R."/>
            <person name="Savchenko A."/>
            <person name="Shiryaev A."/>
            <person name="Soop K."/>
            <person name="Spirin V."/>
            <person name="Szebenyi C."/>
            <person name="Tomsovsky M."/>
            <person name="Tulloss R.E."/>
            <person name="Uehling J."/>
            <person name="Grigoriev I.V."/>
            <person name="Vagvolgyi C."/>
            <person name="Papp T."/>
            <person name="Martin F.M."/>
            <person name="Miettinen O."/>
            <person name="Hibbett D.S."/>
            <person name="Nagy L.G."/>
        </authorList>
    </citation>
    <scope>NUCLEOTIDE SEQUENCE [LARGE SCALE GENOMIC DNA]</scope>
    <source>
        <strain evidence="2 3">HHB13444</strain>
    </source>
</reference>
<feature type="region of interest" description="Disordered" evidence="1">
    <location>
        <begin position="491"/>
        <end position="517"/>
    </location>
</feature>
<dbReference type="STRING" id="1314778.A0A5C3NQY0"/>
<organism evidence="2 3">
    <name type="scientific">Polyporus arcularius HHB13444</name>
    <dbReference type="NCBI Taxonomy" id="1314778"/>
    <lineage>
        <taxon>Eukaryota</taxon>
        <taxon>Fungi</taxon>
        <taxon>Dikarya</taxon>
        <taxon>Basidiomycota</taxon>
        <taxon>Agaricomycotina</taxon>
        <taxon>Agaricomycetes</taxon>
        <taxon>Polyporales</taxon>
        <taxon>Polyporaceae</taxon>
        <taxon>Polyporus</taxon>
    </lineage>
</organism>
<dbReference type="AlphaFoldDB" id="A0A5C3NQY0"/>
<gene>
    <name evidence="2" type="ORF">K466DRAFT_668265</name>
</gene>
<evidence type="ECO:0000313" key="3">
    <source>
        <dbReference type="Proteomes" id="UP000308197"/>
    </source>
</evidence>
<accession>A0A5C3NQY0</accession>
<proteinExistence type="predicted"/>
<protein>
    <submittedName>
        <fullName evidence="2">Uncharacterized protein</fullName>
    </submittedName>
</protein>
<dbReference type="EMBL" id="ML212220">
    <property type="protein sequence ID" value="TFK78997.1"/>
    <property type="molecule type" value="Genomic_DNA"/>
</dbReference>
<dbReference type="InParanoid" id="A0A5C3NQY0"/>
<sequence>MPRPADRRTAAGLSFWSANMCFVPWAPAPGTCIAAIYISEAPLELLLARRAFTARLRSLLFISRRCYRTLRSRVLQGTCLWSRHPLELIHEWYTAEPRELAASQFSLNPSLRPLLAVHDIHPDPPSETESKELEGKLSYTISTDSAGKWVCMLRKFLEGMLDAYRAEAAWTTDSAQDLYEMLLVLHNALAVGIVHHLITGPTGIAEHLDSKRYARPAEHHPLEDAILNSYGPDIAAPSASAAGEDEGGDERPDDPTMSVTRYLHTLCIAYEAANFYTSYGQRMASQPMQLQAYTISCIPTVPDVTAATVCEFASRFVDRFPFPDTTVDAAFETLVVSLEKKAFDAAEHAEAVLMSLACSSLSGTVAVEGIDSEDAAIQSIFRTTRVPVGVSEKCCFCCHKLASLLKQRAGLECVLPGQGTHSTIVPWIPPPGLSPDVLVELRVILLRVLHSTIETVLDDIRSAQPSPADPMSPTEAHPLHKSADFRARRFTLTPDNSPVIPPSDPNPEGGSTGDFSL</sequence>
<dbReference type="Proteomes" id="UP000308197">
    <property type="component" value="Unassembled WGS sequence"/>
</dbReference>
<keyword evidence="3" id="KW-1185">Reference proteome</keyword>
<evidence type="ECO:0000313" key="2">
    <source>
        <dbReference type="EMBL" id="TFK78997.1"/>
    </source>
</evidence>
<evidence type="ECO:0000256" key="1">
    <source>
        <dbReference type="SAM" id="MobiDB-lite"/>
    </source>
</evidence>